<feature type="compositionally biased region" description="Polar residues" evidence="3">
    <location>
        <begin position="193"/>
        <end position="202"/>
    </location>
</feature>
<dbReference type="GO" id="GO:0000380">
    <property type="term" value="P:alternative mRNA splicing, via spliceosome"/>
    <property type="evidence" value="ECO:0007669"/>
    <property type="project" value="TreeGrafter"/>
</dbReference>
<comment type="caution">
    <text evidence="6">The sequence shown here is derived from an EMBL/GenBank/DDBJ whole genome shotgun (WGS) entry which is preliminary data.</text>
</comment>
<dbReference type="InterPro" id="IPR035778">
    <property type="entry name" value="SPRY_hnRNP_U"/>
</dbReference>
<feature type="transmembrane region" description="Helical" evidence="4">
    <location>
        <begin position="6"/>
        <end position="27"/>
    </location>
</feature>
<evidence type="ECO:0000256" key="4">
    <source>
        <dbReference type="SAM" id="Phobius"/>
    </source>
</evidence>
<evidence type="ECO:0000256" key="3">
    <source>
        <dbReference type="SAM" id="MobiDB-lite"/>
    </source>
</evidence>
<evidence type="ECO:0000256" key="1">
    <source>
        <dbReference type="ARBA" id="ARBA00004123"/>
    </source>
</evidence>
<dbReference type="InterPro" id="IPR003877">
    <property type="entry name" value="SPRY_dom"/>
</dbReference>
<dbReference type="SMART" id="SM00449">
    <property type="entry name" value="SPRY"/>
    <property type="match status" value="1"/>
</dbReference>
<protein>
    <submittedName>
        <fullName evidence="6">HNRNPU</fullName>
    </submittedName>
</protein>
<dbReference type="GO" id="GO:0003723">
    <property type="term" value="F:RNA binding"/>
    <property type="evidence" value="ECO:0007669"/>
    <property type="project" value="TreeGrafter"/>
</dbReference>
<keyword evidence="4" id="KW-1133">Transmembrane helix</keyword>
<evidence type="ECO:0000313" key="6">
    <source>
        <dbReference type="EMBL" id="KAF6037037.1"/>
    </source>
</evidence>
<dbReference type="Proteomes" id="UP000593567">
    <property type="component" value="Unassembled WGS sequence"/>
</dbReference>
<feature type="region of interest" description="Disordered" evidence="3">
    <location>
        <begin position="325"/>
        <end position="377"/>
    </location>
</feature>
<dbReference type="Gene3D" id="1.10.720.30">
    <property type="entry name" value="SAP domain"/>
    <property type="match status" value="1"/>
</dbReference>
<accession>A0A7J7KFJ2</accession>
<evidence type="ECO:0000256" key="2">
    <source>
        <dbReference type="ARBA" id="ARBA00023242"/>
    </source>
</evidence>
<dbReference type="InterPro" id="IPR043136">
    <property type="entry name" value="B30.2/SPRY_sf"/>
</dbReference>
<feature type="region of interest" description="Disordered" evidence="3">
    <location>
        <begin position="236"/>
        <end position="312"/>
    </location>
</feature>
<keyword evidence="7" id="KW-1185">Reference proteome</keyword>
<feature type="compositionally biased region" description="Polar residues" evidence="3">
    <location>
        <begin position="152"/>
        <end position="180"/>
    </location>
</feature>
<organism evidence="6 7">
    <name type="scientific">Bugula neritina</name>
    <name type="common">Brown bryozoan</name>
    <name type="synonym">Sertularia neritina</name>
    <dbReference type="NCBI Taxonomy" id="10212"/>
    <lineage>
        <taxon>Eukaryota</taxon>
        <taxon>Metazoa</taxon>
        <taxon>Spiralia</taxon>
        <taxon>Lophotrochozoa</taxon>
        <taxon>Bryozoa</taxon>
        <taxon>Gymnolaemata</taxon>
        <taxon>Cheilostomatida</taxon>
        <taxon>Flustrina</taxon>
        <taxon>Buguloidea</taxon>
        <taxon>Bugulidae</taxon>
        <taxon>Bugula</taxon>
    </lineage>
</organism>
<feature type="region of interest" description="Disordered" evidence="3">
    <location>
        <begin position="124"/>
        <end position="216"/>
    </location>
</feature>
<dbReference type="AlphaFoldDB" id="A0A7J7KFJ2"/>
<feature type="compositionally biased region" description="Polar residues" evidence="3">
    <location>
        <begin position="269"/>
        <end position="282"/>
    </location>
</feature>
<reference evidence="6" key="1">
    <citation type="submission" date="2020-06" db="EMBL/GenBank/DDBJ databases">
        <title>Draft genome of Bugula neritina, a colonial animal packing powerful symbionts and potential medicines.</title>
        <authorList>
            <person name="Rayko M."/>
        </authorList>
    </citation>
    <scope>NUCLEOTIDE SEQUENCE [LARGE SCALE GENOMIC DNA]</scope>
    <source>
        <strain evidence="6">Kwan_BN1</strain>
    </source>
</reference>
<sequence length="1048" mass="114092">MIIVDVSILILIFIMIMIIIITSVSFARSRLLEAQAERLSATLFNISHQFHFKVNMNSPEAKRYRKLKVAELRELLESRGQDGKGLKKEELIQKCMETEELHTGSAEETTGSNISEGEAKMPLHEESADEADANTSGDPPAIASSVEPSVLTDDSATPSAAEVTSSVDNTDQQVINSQGATVDDSQKAADIVTHSSKTNNLTETDEVEVREAGESVTGEMDTGNETIVAGVEGQVPTEPTVSTGESTGEEQCKESAGASTSEGRHQEPMVTSSKPENQQMTANAEDLSPVNEPTNVESTEGVKPANTGEDRFSDQLEAAVAMDYDSRRERIGPHTPDADEPMEEEEEEERSATPAAPDAPAESGGGEPATGGVFSLLSDEPKEPAVTSAPLVTETAVPIPKGKKEWKYDAEPVVMENADWVERETVELDRYHCDLNMFIDEAGMSCKPLSRGGFGYMWAGARANYGVSSPCSIAFQLKVTGRLPINIKDQPLGENYMARVGWSISSTDHQLGESPYSFGYQSTGRCCCDSLFVDYGESYDVGDVITSYLDITDTMVTISFSKNDGPVVEAYKLESHLLGLDSLYPHISTKNFSMAVNFGQLEKPWYAINENYCFISELPLDGRDRAVKPVTRKSECSVYLMVGLVGAGKSHWVANTLLTSPEKRWNVLGTPELLGFTRKAIVVIPSDDDYLKRLEERNKATNKSINNDAILEMKANFTIPVAGAKPGREHSFHEVLFADLNKEDATKLVTQYNAEGQVKFKKISKQYHKREKKAAQRKVDLAKMAARKAQREARKQNAGRKRKFSENTSLPGASNYQVAYGDGMVGVNGMGGNMGGNRRQAGGMGGDVNQGGMMQRNMDGGMSTMMGQGMMGQSNMGNMNMGQMNMGNMNMGQMNMGQMNMNRNNIGPMGMGPNSMGQMNMGANNMNMMNQGNMNQMGQMGMGQNNMGQMGMNQGNMGSAMNQTQQGWSGMQNNMAPNMLQSMMQEAFQQGVNASGAGFNQSGGNWNNLQNQQIGMPFNQQGNNMMGGGGTYQQQYNQGYNQNFGGGY</sequence>
<dbReference type="InterPro" id="IPR013320">
    <property type="entry name" value="ConA-like_dom_sf"/>
</dbReference>
<feature type="region of interest" description="Disordered" evidence="3">
    <location>
        <begin position="788"/>
        <end position="812"/>
    </location>
</feature>
<dbReference type="CDD" id="cd12884">
    <property type="entry name" value="SPRY_hnRNP"/>
    <property type="match status" value="1"/>
</dbReference>
<evidence type="ECO:0000313" key="7">
    <source>
        <dbReference type="Proteomes" id="UP000593567"/>
    </source>
</evidence>
<dbReference type="GO" id="GO:0005634">
    <property type="term" value="C:nucleus"/>
    <property type="evidence" value="ECO:0007669"/>
    <property type="project" value="UniProtKB-SubCell"/>
</dbReference>
<dbReference type="SUPFAM" id="SSF49899">
    <property type="entry name" value="Concanavalin A-like lectins/glucanases"/>
    <property type="match status" value="1"/>
</dbReference>
<dbReference type="EMBL" id="VXIV02000632">
    <property type="protein sequence ID" value="KAF6037037.1"/>
    <property type="molecule type" value="Genomic_DNA"/>
</dbReference>
<evidence type="ECO:0000259" key="5">
    <source>
        <dbReference type="SMART" id="SM00449"/>
    </source>
</evidence>
<dbReference type="OrthoDB" id="445357at2759"/>
<comment type="subcellular location">
    <subcellularLocation>
        <location evidence="1">Nucleus</location>
    </subcellularLocation>
</comment>
<feature type="domain" description="SPRY" evidence="5">
    <location>
        <begin position="474"/>
        <end position="602"/>
    </location>
</feature>
<dbReference type="PANTHER" id="PTHR12381">
    <property type="entry name" value="HETEROGENEOUS NUCLEAR RIBONUCLEOPROTEIN U FAMILY MEMBER"/>
    <property type="match status" value="1"/>
</dbReference>
<dbReference type="Gene3D" id="2.60.120.920">
    <property type="match status" value="1"/>
</dbReference>
<dbReference type="InterPro" id="IPR036361">
    <property type="entry name" value="SAP_dom_sf"/>
</dbReference>
<dbReference type="PANTHER" id="PTHR12381:SF56">
    <property type="entry name" value="B30.2_SPRY DOMAIN-CONTAINING PROTEIN-RELATED"/>
    <property type="match status" value="1"/>
</dbReference>
<keyword evidence="4" id="KW-0812">Transmembrane</keyword>
<keyword evidence="4" id="KW-0472">Membrane</keyword>
<name>A0A7J7KFJ2_BUGNE</name>
<feature type="compositionally biased region" description="Acidic residues" evidence="3">
    <location>
        <begin position="338"/>
        <end position="349"/>
    </location>
</feature>
<gene>
    <name evidence="6" type="ORF">EB796_004654</name>
</gene>
<feature type="compositionally biased region" description="Polar residues" evidence="3">
    <location>
        <begin position="237"/>
        <end position="246"/>
    </location>
</feature>
<proteinExistence type="predicted"/>
<keyword evidence="2" id="KW-0539">Nucleus</keyword>